<gene>
    <name evidence="4" type="ORF">S03H2_46066</name>
</gene>
<dbReference type="GO" id="GO:0004869">
    <property type="term" value="F:cysteine-type endopeptidase inhibitor activity"/>
    <property type="evidence" value="ECO:0007669"/>
    <property type="project" value="UniProtKB-KW"/>
</dbReference>
<proteinExistence type="predicted"/>
<dbReference type="Pfam" id="PF09394">
    <property type="entry name" value="Inhibitor_I42"/>
    <property type="match status" value="2"/>
</dbReference>
<keyword evidence="2" id="KW-0789">Thiol protease inhibitor</keyword>
<comment type="caution">
    <text evidence="4">The sequence shown here is derived from an EMBL/GenBank/DDBJ whole genome shotgun (WGS) entry which is preliminary data.</text>
</comment>
<dbReference type="InterPro" id="IPR036331">
    <property type="entry name" value="Chagasin-like_sf"/>
</dbReference>
<feature type="domain" description="Proteinase inhibitor I42 chagasin" evidence="3">
    <location>
        <begin position="119"/>
        <end position="184"/>
    </location>
</feature>
<feature type="domain" description="Proteinase inhibitor I42 chagasin" evidence="3">
    <location>
        <begin position="46"/>
        <end position="92"/>
    </location>
</feature>
<dbReference type="EMBL" id="BARU01028897">
    <property type="protein sequence ID" value="GAH75317.1"/>
    <property type="molecule type" value="Genomic_DNA"/>
</dbReference>
<name>X1I0S1_9ZZZZ</name>
<evidence type="ECO:0000256" key="2">
    <source>
        <dbReference type="ARBA" id="ARBA00022704"/>
    </source>
</evidence>
<evidence type="ECO:0000256" key="1">
    <source>
        <dbReference type="ARBA" id="ARBA00022690"/>
    </source>
</evidence>
<dbReference type="InterPro" id="IPR052781">
    <property type="entry name" value="Cys_protease_inhibitor_I42"/>
</dbReference>
<protein>
    <recommendedName>
        <fullName evidence="3">Proteinase inhibitor I42 chagasin domain-containing protein</fullName>
    </recommendedName>
</protein>
<evidence type="ECO:0000259" key="3">
    <source>
        <dbReference type="Pfam" id="PF09394"/>
    </source>
</evidence>
<dbReference type="AlphaFoldDB" id="X1I0S1"/>
<sequence length="187" mass="20777">MLKPITTVIISLLIVVGVSYGASHYIVAPAAENAKDAGIQTIEKEIGEDFEIILEANPTTGYQWTVKFDPEYLKMVEQKYLPDFSEDVKGAMLLGEGRTILSGAPEGAREVAEEVAEEQWVQDQIDEGVVGIENPEESEMEVPVGAGGQESFKFLTLKKGETEIKFSYERSWEEEPIETLTYKVVIK</sequence>
<dbReference type="PANTHER" id="PTHR36530:SF1">
    <property type="entry name" value="AMOEBIASIN-1"/>
    <property type="match status" value="1"/>
</dbReference>
<dbReference type="Gene3D" id="2.60.40.2020">
    <property type="match status" value="2"/>
</dbReference>
<keyword evidence="1" id="KW-0646">Protease inhibitor</keyword>
<evidence type="ECO:0000313" key="4">
    <source>
        <dbReference type="EMBL" id="GAH75317.1"/>
    </source>
</evidence>
<dbReference type="InterPro" id="IPR018990">
    <property type="entry name" value="Prot_inh_I42_chagasin"/>
</dbReference>
<reference evidence="4" key="1">
    <citation type="journal article" date="2014" name="Front. Microbiol.">
        <title>High frequency of phylogenetically diverse reductive dehalogenase-homologous genes in deep subseafloor sedimentary metagenomes.</title>
        <authorList>
            <person name="Kawai M."/>
            <person name="Futagami T."/>
            <person name="Toyoda A."/>
            <person name="Takaki Y."/>
            <person name="Nishi S."/>
            <person name="Hori S."/>
            <person name="Arai W."/>
            <person name="Tsubouchi T."/>
            <person name="Morono Y."/>
            <person name="Uchiyama I."/>
            <person name="Ito T."/>
            <person name="Fujiyama A."/>
            <person name="Inagaki F."/>
            <person name="Takami H."/>
        </authorList>
    </citation>
    <scope>NUCLEOTIDE SEQUENCE</scope>
    <source>
        <strain evidence="4">Expedition CK06-06</strain>
    </source>
</reference>
<dbReference type="SUPFAM" id="SSF141066">
    <property type="entry name" value="ICP-like"/>
    <property type="match status" value="1"/>
</dbReference>
<organism evidence="4">
    <name type="scientific">marine sediment metagenome</name>
    <dbReference type="NCBI Taxonomy" id="412755"/>
    <lineage>
        <taxon>unclassified sequences</taxon>
        <taxon>metagenomes</taxon>
        <taxon>ecological metagenomes</taxon>
    </lineage>
</organism>
<accession>X1I0S1</accession>
<dbReference type="PANTHER" id="PTHR36530">
    <property type="entry name" value="INHIBITOR OF CYSTEINE PEPTIDASE"/>
    <property type="match status" value="1"/>
</dbReference>